<reference evidence="3 4" key="1">
    <citation type="journal article" date="2010" name="Nat. Biotechnol.">
        <title>Genome sequence of the model mushroom Schizophyllum commune.</title>
        <authorList>
            <person name="Ohm R.A."/>
            <person name="de Jong J.F."/>
            <person name="Lugones L.G."/>
            <person name="Aerts A."/>
            <person name="Kothe E."/>
            <person name="Stajich J.E."/>
            <person name="de Vries R.P."/>
            <person name="Record E."/>
            <person name="Levasseur A."/>
            <person name="Baker S.E."/>
            <person name="Bartholomew K.A."/>
            <person name="Coutinho P.M."/>
            <person name="Erdmann S."/>
            <person name="Fowler T.J."/>
            <person name="Gathman A.C."/>
            <person name="Lombard V."/>
            <person name="Henrissat B."/>
            <person name="Knabe N."/>
            <person name="Kuees U."/>
            <person name="Lilly W.W."/>
            <person name="Lindquist E."/>
            <person name="Lucas S."/>
            <person name="Magnuson J.K."/>
            <person name="Piumi F."/>
            <person name="Raudaskoski M."/>
            <person name="Salamov A."/>
            <person name="Schmutz J."/>
            <person name="Schwarze F.W.M.R."/>
            <person name="vanKuyk P.A."/>
            <person name="Horton J.S."/>
            <person name="Grigoriev I.V."/>
            <person name="Woesten H.A.B."/>
        </authorList>
    </citation>
    <scope>NUCLEOTIDE SEQUENCE [LARGE SCALE GENOMIC DNA]</scope>
    <source>
        <strain evidence="4">H4-8 / FGSC 9210</strain>
    </source>
</reference>
<keyword evidence="4" id="KW-1185">Reference proteome</keyword>
<dbReference type="OMA" id="VNGWDVP"/>
<evidence type="ECO:0000256" key="1">
    <source>
        <dbReference type="SAM" id="SignalP"/>
    </source>
</evidence>
<dbReference type="eggNOG" id="ENOG502RXTA">
    <property type="taxonomic scope" value="Eukaryota"/>
</dbReference>
<gene>
    <name evidence="3" type="ORF">SCHCODRAFT_105709</name>
</gene>
<dbReference type="GeneID" id="9594401"/>
<keyword evidence="1" id="KW-0732">Signal</keyword>
<feature type="chain" id="PRO_5003120339" description="DUF1996 domain-containing protein" evidence="1">
    <location>
        <begin position="22"/>
        <end position="380"/>
    </location>
</feature>
<sequence length="380" mass="41231">MFSSIFLATALVSSGFTGVNAWFRVACTSPLVSGELLSGVAEHAVDLASSTERVDPIINPGVIPANHVHTVHGGSNFAANATYDDLLASDCTSCKVLEDKTNYWFPKLYFKDPADGKFEEVANGGLLIYYQNRGDEDKKNGGPGLKAFPPGFKMISGRPMRRGTKYSLDDPSQEALNERAQFFSCLRYGTAEGYDGYGFPTTDCESGLNARIHFPACWDGKNVESEDQSHVAFLSGLDNGACPDTHPVGLLKLLYEVTWDVHAFAGRWKEEDGWPFVYATGDPTGLSWHGDFQNGWDSDALQSAIDECDNPNDETGNGSTEACKWLTVQDASTADQCKIQPVVDEVIGGSGVKLDKLPGCNPIQEGPDDATMYMDDNCPE</sequence>
<accession>D8PWZ7</accession>
<dbReference type="RefSeq" id="XP_003036024.1">
    <property type="nucleotide sequence ID" value="XM_003035978.1"/>
</dbReference>
<dbReference type="Proteomes" id="UP000007431">
    <property type="component" value="Unassembled WGS sequence"/>
</dbReference>
<dbReference type="InterPro" id="IPR018535">
    <property type="entry name" value="DUF1996"/>
</dbReference>
<organism evidence="4">
    <name type="scientific">Schizophyllum commune (strain H4-8 / FGSC 9210)</name>
    <name type="common">Split gill fungus</name>
    <dbReference type="NCBI Taxonomy" id="578458"/>
    <lineage>
        <taxon>Eukaryota</taxon>
        <taxon>Fungi</taxon>
        <taxon>Dikarya</taxon>
        <taxon>Basidiomycota</taxon>
        <taxon>Agaricomycotina</taxon>
        <taxon>Agaricomycetes</taxon>
        <taxon>Agaricomycetidae</taxon>
        <taxon>Agaricales</taxon>
        <taxon>Schizophyllaceae</taxon>
        <taxon>Schizophyllum</taxon>
    </lineage>
</organism>
<dbReference type="AlphaFoldDB" id="D8PWZ7"/>
<evidence type="ECO:0000259" key="2">
    <source>
        <dbReference type="Pfam" id="PF09362"/>
    </source>
</evidence>
<dbReference type="OrthoDB" id="74764at2759"/>
<name>D8PWZ7_SCHCM</name>
<evidence type="ECO:0000313" key="4">
    <source>
        <dbReference type="Proteomes" id="UP000007431"/>
    </source>
</evidence>
<protein>
    <recommendedName>
        <fullName evidence="2">DUF1996 domain-containing protein</fullName>
    </recommendedName>
</protein>
<dbReference type="Pfam" id="PF09362">
    <property type="entry name" value="DUF1996"/>
    <property type="match status" value="1"/>
</dbReference>
<dbReference type="PANTHER" id="PTHR43662:SF3">
    <property type="entry name" value="DOMAIN PROTEIN, PUTATIVE (AFU_ORTHOLOGUE AFUA_6G11970)-RELATED"/>
    <property type="match status" value="1"/>
</dbReference>
<dbReference type="VEuPathDB" id="FungiDB:SCHCODRAFT_02661344"/>
<feature type="domain" description="DUF1996" evidence="2">
    <location>
        <begin position="55"/>
        <end position="296"/>
    </location>
</feature>
<dbReference type="HOGENOM" id="CLU_014722_2_1_1"/>
<dbReference type="EMBL" id="GL377303">
    <property type="protein sequence ID" value="EFJ01122.1"/>
    <property type="molecule type" value="Genomic_DNA"/>
</dbReference>
<dbReference type="KEGG" id="scm:SCHCO_02661344"/>
<feature type="non-terminal residue" evidence="3">
    <location>
        <position position="380"/>
    </location>
</feature>
<proteinExistence type="predicted"/>
<dbReference type="PANTHER" id="PTHR43662">
    <property type="match status" value="1"/>
</dbReference>
<feature type="signal peptide" evidence="1">
    <location>
        <begin position="1"/>
        <end position="21"/>
    </location>
</feature>
<evidence type="ECO:0000313" key="3">
    <source>
        <dbReference type="EMBL" id="EFJ01122.1"/>
    </source>
</evidence>
<dbReference type="InParanoid" id="D8PWZ7"/>